<dbReference type="PANTHER" id="PTHR12231">
    <property type="entry name" value="CTX-RELATED TYPE I TRANSMEMBRANE PROTEIN"/>
    <property type="match status" value="1"/>
</dbReference>
<dbReference type="GeneID" id="106805566"/>
<evidence type="ECO:0000259" key="6">
    <source>
        <dbReference type="PROSITE" id="PS50835"/>
    </source>
</evidence>
<dbReference type="PANTHER" id="PTHR12231:SF253">
    <property type="entry name" value="DPR-INTERACTING PROTEIN ETA, ISOFORM B-RELATED"/>
    <property type="match status" value="1"/>
</dbReference>
<feature type="compositionally biased region" description="Acidic residues" evidence="5">
    <location>
        <begin position="11"/>
        <end position="20"/>
    </location>
</feature>
<keyword evidence="1" id="KW-0732">Signal</keyword>
<dbReference type="PROSITE" id="PS50835">
    <property type="entry name" value="IG_LIKE"/>
    <property type="match status" value="5"/>
</dbReference>
<dbReference type="SMART" id="SM00409">
    <property type="entry name" value="IG"/>
    <property type="match status" value="5"/>
</dbReference>
<dbReference type="SMART" id="SM00408">
    <property type="entry name" value="IGc2"/>
    <property type="match status" value="5"/>
</dbReference>
<evidence type="ECO:0000256" key="4">
    <source>
        <dbReference type="ARBA" id="ARBA00023319"/>
    </source>
</evidence>
<keyword evidence="2" id="KW-0677">Repeat</keyword>
<reference evidence="8" key="1">
    <citation type="submission" date="2025-08" db="UniProtKB">
        <authorList>
            <consortium name="RefSeq"/>
        </authorList>
    </citation>
    <scope>IDENTIFICATION</scope>
</reference>
<dbReference type="InterPro" id="IPR013151">
    <property type="entry name" value="Immunoglobulin_dom"/>
</dbReference>
<feature type="region of interest" description="Disordered" evidence="5">
    <location>
        <begin position="1"/>
        <end position="26"/>
    </location>
</feature>
<dbReference type="Pfam" id="PF13927">
    <property type="entry name" value="Ig_3"/>
    <property type="match status" value="2"/>
</dbReference>
<dbReference type="Proteomes" id="UP000695022">
    <property type="component" value="Unplaced"/>
</dbReference>
<dbReference type="Gene3D" id="2.60.40.10">
    <property type="entry name" value="Immunoglobulins"/>
    <property type="match status" value="5"/>
</dbReference>
<organism evidence="7 8">
    <name type="scientific">Priapulus caudatus</name>
    <name type="common">Priapulid worm</name>
    <dbReference type="NCBI Taxonomy" id="37621"/>
    <lineage>
        <taxon>Eukaryota</taxon>
        <taxon>Metazoa</taxon>
        <taxon>Ecdysozoa</taxon>
        <taxon>Scalidophora</taxon>
        <taxon>Priapulida</taxon>
        <taxon>Priapulimorpha</taxon>
        <taxon>Priapulimorphida</taxon>
        <taxon>Priapulidae</taxon>
        <taxon>Priapulus</taxon>
    </lineage>
</organism>
<dbReference type="InterPro" id="IPR003598">
    <property type="entry name" value="Ig_sub2"/>
</dbReference>
<keyword evidence="7" id="KW-1185">Reference proteome</keyword>
<dbReference type="InterPro" id="IPR051170">
    <property type="entry name" value="Neural/epithelial_adhesion"/>
</dbReference>
<protein>
    <submittedName>
        <fullName evidence="8">Hemicentin-1-like</fullName>
    </submittedName>
</protein>
<feature type="region of interest" description="Disordered" evidence="5">
    <location>
        <begin position="578"/>
        <end position="635"/>
    </location>
</feature>
<dbReference type="SUPFAM" id="SSF48726">
    <property type="entry name" value="Immunoglobulin"/>
    <property type="match status" value="5"/>
</dbReference>
<evidence type="ECO:0000313" key="8">
    <source>
        <dbReference type="RefSeq" id="XP_014662703.1"/>
    </source>
</evidence>
<feature type="domain" description="Ig-like" evidence="6">
    <location>
        <begin position="106"/>
        <end position="230"/>
    </location>
</feature>
<dbReference type="InterPro" id="IPR013783">
    <property type="entry name" value="Ig-like_fold"/>
</dbReference>
<name>A0ABM1DRY2_PRICU</name>
<evidence type="ECO:0000256" key="3">
    <source>
        <dbReference type="ARBA" id="ARBA00023157"/>
    </source>
</evidence>
<keyword evidence="4" id="KW-0393">Immunoglobulin domain</keyword>
<evidence type="ECO:0000256" key="1">
    <source>
        <dbReference type="ARBA" id="ARBA00022729"/>
    </source>
</evidence>
<evidence type="ECO:0000256" key="2">
    <source>
        <dbReference type="ARBA" id="ARBA00022737"/>
    </source>
</evidence>
<gene>
    <name evidence="8" type="primary">LOC106805566</name>
</gene>
<evidence type="ECO:0000313" key="7">
    <source>
        <dbReference type="Proteomes" id="UP000695022"/>
    </source>
</evidence>
<dbReference type="InterPro" id="IPR003599">
    <property type="entry name" value="Ig_sub"/>
</dbReference>
<feature type="domain" description="Ig-like" evidence="6">
    <location>
        <begin position="475"/>
        <end position="568"/>
    </location>
</feature>
<dbReference type="Pfam" id="PF00047">
    <property type="entry name" value="ig"/>
    <property type="match status" value="2"/>
</dbReference>
<dbReference type="InterPro" id="IPR036179">
    <property type="entry name" value="Ig-like_dom_sf"/>
</dbReference>
<dbReference type="Pfam" id="PF07679">
    <property type="entry name" value="I-set"/>
    <property type="match status" value="1"/>
</dbReference>
<dbReference type="RefSeq" id="XP_014662703.1">
    <property type="nucleotide sequence ID" value="XM_014807217.1"/>
</dbReference>
<keyword evidence="3" id="KW-1015">Disulfide bond</keyword>
<dbReference type="InterPro" id="IPR007110">
    <property type="entry name" value="Ig-like_dom"/>
</dbReference>
<feature type="domain" description="Ig-like" evidence="6">
    <location>
        <begin position="379"/>
        <end position="464"/>
    </location>
</feature>
<evidence type="ECO:0000256" key="5">
    <source>
        <dbReference type="SAM" id="MobiDB-lite"/>
    </source>
</evidence>
<proteinExistence type="predicted"/>
<accession>A0ABM1DRY2</accession>
<feature type="domain" description="Ig-like" evidence="6">
    <location>
        <begin position="233"/>
        <end position="370"/>
    </location>
</feature>
<dbReference type="InterPro" id="IPR013098">
    <property type="entry name" value="Ig_I-set"/>
</dbReference>
<feature type="compositionally biased region" description="Polar residues" evidence="5">
    <location>
        <begin position="591"/>
        <end position="600"/>
    </location>
</feature>
<feature type="domain" description="Ig-like" evidence="6">
    <location>
        <begin position="27"/>
        <end position="101"/>
    </location>
</feature>
<feature type="compositionally biased region" description="Basic and acidic residues" evidence="5">
    <location>
        <begin position="1"/>
        <end position="10"/>
    </location>
</feature>
<sequence>MMLKKDIEEQKEGEDDLETGENDHKQCKTKANSDIVWWRPDHKTIIALQSERILQDDRIVVGQESRDVWTLTIRDTTGEDAGVYMCQVNTNPVKYMEAMVTILVSPKLVTTQSTQSEIVTLEGREVVIECEATGNPQPNITWRRSDHKVMNLPMPCSNNQDDEDKTYTDKLNEQGTDHLAARSHDDRLDEDGKSVTSELEVIEVTPRDFGFYSCFVSNEHGEAEAKVELYVAPVIVHTSEKVGAAVTWNATIRCYVEAYPLPTGYWHKDGVALEQGSKYQYVMKPSGIRGPGVVTALLRADGAILSSLRADLAWLRADTKTLLALNDHVIHDDSRVSSSGDGTLTIAETRPADSGFYMCQINTSPVRHVTMQLIVLVPPKLLRSEKLPDTDVQVIEGANVTLYCEATGVPTPGITWRRQDKSAMSLSPPAATSSGNLLTLYNVSSADWGIYLCIAQNGVPPSVSRSIEVRVEFKPKIIETTWRVGASRGRNATLSCTVKGFPDPVGYWHKNRVMLNSGSKYDTLVQSPDTVTTSIALIIQRVGALDYGFYTCVTSNQHGTTDARVELYDSGAVLGQGKSAAGSSDDKRQSKSNPSLNAKSSEAEWTDVGGAVRTGRPQIRNDEPQGQAPAATASVSSALPARQPTSALLCWLVVAALSARALHT</sequence>